<evidence type="ECO:0000313" key="2">
    <source>
        <dbReference type="Proteomes" id="UP000309215"/>
    </source>
</evidence>
<dbReference type="AlphaFoldDB" id="A0A4U1J8M6"/>
<sequence>MYEHGTSFAAAVALLVSLGSQAQPTRDAEAPGDGCFTSLVVRFDALVSNPGGENAHHIELFLDGKPCIDITPEGRACEMRAPPDAVCDVIAPLSIAEGWCNRAEDGAWSAHFQVLSSRLLADDVTHALTAYVTTPEGTTVREAPVDVSRYHPWDPRGSSVTCFQGNATFARTASALEKRPSQG</sequence>
<dbReference type="Proteomes" id="UP000309215">
    <property type="component" value="Unassembled WGS sequence"/>
</dbReference>
<proteinExistence type="predicted"/>
<keyword evidence="2" id="KW-1185">Reference proteome</keyword>
<dbReference type="RefSeq" id="WP_136931698.1">
    <property type="nucleotide sequence ID" value="NZ_SSMQ01000028.1"/>
</dbReference>
<gene>
    <name evidence="1" type="ORF">E8A74_25595</name>
</gene>
<dbReference type="EMBL" id="SSMQ01000028">
    <property type="protein sequence ID" value="TKD03577.1"/>
    <property type="molecule type" value="Genomic_DNA"/>
</dbReference>
<dbReference type="OrthoDB" id="9835691at2"/>
<organism evidence="1 2">
    <name type="scientific">Polyangium fumosum</name>
    <dbReference type="NCBI Taxonomy" id="889272"/>
    <lineage>
        <taxon>Bacteria</taxon>
        <taxon>Pseudomonadati</taxon>
        <taxon>Myxococcota</taxon>
        <taxon>Polyangia</taxon>
        <taxon>Polyangiales</taxon>
        <taxon>Polyangiaceae</taxon>
        <taxon>Polyangium</taxon>
    </lineage>
</organism>
<accession>A0A4U1J8M6</accession>
<name>A0A4U1J8M6_9BACT</name>
<comment type="caution">
    <text evidence="1">The sequence shown here is derived from an EMBL/GenBank/DDBJ whole genome shotgun (WGS) entry which is preliminary data.</text>
</comment>
<protein>
    <submittedName>
        <fullName evidence="1">Uncharacterized protein</fullName>
    </submittedName>
</protein>
<evidence type="ECO:0000313" key="1">
    <source>
        <dbReference type="EMBL" id="TKD03577.1"/>
    </source>
</evidence>
<reference evidence="1 2" key="1">
    <citation type="submission" date="2019-04" db="EMBL/GenBank/DDBJ databases">
        <authorList>
            <person name="Li Y."/>
            <person name="Wang J."/>
        </authorList>
    </citation>
    <scope>NUCLEOTIDE SEQUENCE [LARGE SCALE GENOMIC DNA]</scope>
    <source>
        <strain evidence="1 2">DSM 14668</strain>
    </source>
</reference>